<protein>
    <submittedName>
        <fullName evidence="2">Uncharacterized protein</fullName>
    </submittedName>
</protein>
<dbReference type="EMBL" id="MCBS01002403">
    <property type="protein sequence ID" value="RKF96030.1"/>
    <property type="molecule type" value="Genomic_DNA"/>
</dbReference>
<feature type="compositionally biased region" description="Polar residues" evidence="1">
    <location>
        <begin position="42"/>
        <end position="62"/>
    </location>
</feature>
<comment type="caution">
    <text evidence="2">The sequence shown here is derived from an EMBL/GenBank/DDBJ whole genome shotgun (WGS) entry which is preliminary data.</text>
</comment>
<proteinExistence type="predicted"/>
<sequence>TLQTPPEPRVLSRLKPPKVHKQHTPPTVSIPLTRSQKRAITFESNRNSSTSQNTLDNLSNIKQGRIDQRTRESSQYPQTSHPQYASKKQELQGEWDNIEEDRQQKTKDSSTLASQFSRELGYLAKFYNDDMKYGGAEDSLDICLENFENTCLNARCEVKA</sequence>
<feature type="compositionally biased region" description="Polar residues" evidence="1">
    <location>
        <begin position="73"/>
        <end position="83"/>
    </location>
</feature>
<dbReference type="Proteomes" id="UP000285326">
    <property type="component" value="Unassembled WGS sequence"/>
</dbReference>
<evidence type="ECO:0000313" key="2">
    <source>
        <dbReference type="EMBL" id="RKF96030.1"/>
    </source>
</evidence>
<gene>
    <name evidence="2" type="ORF">GcM1_024002</name>
</gene>
<evidence type="ECO:0000256" key="1">
    <source>
        <dbReference type="SAM" id="MobiDB-lite"/>
    </source>
</evidence>
<accession>A0A420JCI8</accession>
<feature type="region of interest" description="Disordered" evidence="1">
    <location>
        <begin position="1"/>
        <end position="112"/>
    </location>
</feature>
<name>A0A420JCI8_9PEZI</name>
<organism evidence="2 3">
    <name type="scientific">Golovinomyces cichoracearum</name>
    <dbReference type="NCBI Taxonomy" id="62708"/>
    <lineage>
        <taxon>Eukaryota</taxon>
        <taxon>Fungi</taxon>
        <taxon>Dikarya</taxon>
        <taxon>Ascomycota</taxon>
        <taxon>Pezizomycotina</taxon>
        <taxon>Leotiomycetes</taxon>
        <taxon>Erysiphales</taxon>
        <taxon>Erysiphaceae</taxon>
        <taxon>Golovinomyces</taxon>
    </lineage>
</organism>
<dbReference type="AlphaFoldDB" id="A0A420JCI8"/>
<evidence type="ECO:0000313" key="3">
    <source>
        <dbReference type="Proteomes" id="UP000285326"/>
    </source>
</evidence>
<feature type="compositionally biased region" description="Polar residues" evidence="1">
    <location>
        <begin position="24"/>
        <end position="34"/>
    </location>
</feature>
<reference evidence="2 3" key="1">
    <citation type="journal article" date="2018" name="BMC Genomics">
        <title>Comparative genome analyses reveal sequence features reflecting distinct modes of host-adaptation between dicot and monocot powdery mildew.</title>
        <authorList>
            <person name="Wu Y."/>
            <person name="Ma X."/>
            <person name="Pan Z."/>
            <person name="Kale S.D."/>
            <person name="Song Y."/>
            <person name="King H."/>
            <person name="Zhang Q."/>
            <person name="Presley C."/>
            <person name="Deng X."/>
            <person name="Wei C.I."/>
            <person name="Xiao S."/>
        </authorList>
    </citation>
    <scope>NUCLEOTIDE SEQUENCE [LARGE SCALE GENOMIC DNA]</scope>
    <source>
        <strain evidence="2">UMSG1</strain>
    </source>
</reference>
<feature type="non-terminal residue" evidence="2">
    <location>
        <position position="1"/>
    </location>
</feature>